<evidence type="ECO:0000256" key="4">
    <source>
        <dbReference type="ARBA" id="ARBA00023004"/>
    </source>
</evidence>
<keyword evidence="1" id="KW-0001">2Fe-2S</keyword>
<gene>
    <name evidence="7" type="ORF">METZ01_LOCUS1610</name>
</gene>
<dbReference type="PROSITE" id="PS51296">
    <property type="entry name" value="RIESKE"/>
    <property type="match status" value="1"/>
</dbReference>
<dbReference type="AlphaFoldDB" id="A0A381N2E4"/>
<evidence type="ECO:0000313" key="7">
    <source>
        <dbReference type="EMBL" id="SUZ48756.1"/>
    </source>
</evidence>
<dbReference type="SUPFAM" id="SSF50022">
    <property type="entry name" value="ISP domain"/>
    <property type="match status" value="1"/>
</dbReference>
<keyword evidence="4" id="KW-0408">Iron</keyword>
<dbReference type="InterPro" id="IPR050584">
    <property type="entry name" value="Cholesterol_7-desaturase"/>
</dbReference>
<keyword evidence="5" id="KW-0411">Iron-sulfur</keyword>
<dbReference type="PANTHER" id="PTHR21266">
    <property type="entry name" value="IRON-SULFUR DOMAIN CONTAINING PROTEIN"/>
    <property type="match status" value="1"/>
</dbReference>
<dbReference type="GO" id="GO:0046872">
    <property type="term" value="F:metal ion binding"/>
    <property type="evidence" value="ECO:0007669"/>
    <property type="project" value="UniProtKB-KW"/>
</dbReference>
<feature type="domain" description="Rieske" evidence="6">
    <location>
        <begin position="6"/>
        <end position="110"/>
    </location>
</feature>
<proteinExistence type="predicted"/>
<evidence type="ECO:0000259" key="6">
    <source>
        <dbReference type="PROSITE" id="PS51296"/>
    </source>
</evidence>
<accession>A0A381N2E4</accession>
<name>A0A381N2E4_9ZZZZ</name>
<keyword evidence="2" id="KW-0479">Metal-binding</keyword>
<dbReference type="GO" id="GO:0016491">
    <property type="term" value="F:oxidoreductase activity"/>
    <property type="evidence" value="ECO:0007669"/>
    <property type="project" value="UniProtKB-KW"/>
</dbReference>
<dbReference type="InterPro" id="IPR017941">
    <property type="entry name" value="Rieske_2Fe-2S"/>
</dbReference>
<dbReference type="InterPro" id="IPR044043">
    <property type="entry name" value="VanA_C_cat"/>
</dbReference>
<evidence type="ECO:0000256" key="2">
    <source>
        <dbReference type="ARBA" id="ARBA00022723"/>
    </source>
</evidence>
<evidence type="ECO:0000256" key="3">
    <source>
        <dbReference type="ARBA" id="ARBA00023002"/>
    </source>
</evidence>
<sequence>MFINFWYPAETSDNLTDQPIRKKMLGQNFVLFRDESGEPRCLADVCIHRGGSLAGGKIKGNCIECPYHGWQFDGQGICHRIPSLGQNAKIPKRAKIDSYPTKEIYGLIFCFLGDLPEEERCPILEVKEYDWKGWRTTTQSFQFDIDYKRSIENGIDGAHNEFVHPTHGFSGENENYKAPKIDITSTEWGTGFFNKMFAPPLKEKKMQEASGRKENAIVEAGTGHHGISMLWTYIHPTPEMLIHQYAFETPVDETRTNIYLINTRNFLTDPKDDERVMERNQVVAFQDRDVLLGVKPLLTPNESNNEFFVLIDQPIKLYRELLKKWEKKGWRIDTETVKKNKLSHAYAIPSPARKKTKGWVTDSVPLLKS</sequence>
<evidence type="ECO:0000256" key="1">
    <source>
        <dbReference type="ARBA" id="ARBA00022714"/>
    </source>
</evidence>
<dbReference type="PANTHER" id="PTHR21266:SF59">
    <property type="entry name" value="BLR4922 PROTEIN"/>
    <property type="match status" value="1"/>
</dbReference>
<dbReference type="EMBL" id="UINC01000084">
    <property type="protein sequence ID" value="SUZ48756.1"/>
    <property type="molecule type" value="Genomic_DNA"/>
</dbReference>
<dbReference type="Gene3D" id="2.102.10.10">
    <property type="entry name" value="Rieske [2Fe-2S] iron-sulphur domain"/>
    <property type="match status" value="1"/>
</dbReference>
<dbReference type="GO" id="GO:0051537">
    <property type="term" value="F:2 iron, 2 sulfur cluster binding"/>
    <property type="evidence" value="ECO:0007669"/>
    <property type="project" value="UniProtKB-KW"/>
</dbReference>
<keyword evidence="3" id="KW-0560">Oxidoreductase</keyword>
<dbReference type="Pfam" id="PF00355">
    <property type="entry name" value="Rieske"/>
    <property type="match status" value="1"/>
</dbReference>
<protein>
    <recommendedName>
        <fullName evidence="6">Rieske domain-containing protein</fullName>
    </recommendedName>
</protein>
<organism evidence="7">
    <name type="scientific">marine metagenome</name>
    <dbReference type="NCBI Taxonomy" id="408172"/>
    <lineage>
        <taxon>unclassified sequences</taxon>
        <taxon>metagenomes</taxon>
        <taxon>ecological metagenomes</taxon>
    </lineage>
</organism>
<dbReference type="SUPFAM" id="SSF55961">
    <property type="entry name" value="Bet v1-like"/>
    <property type="match status" value="1"/>
</dbReference>
<dbReference type="Pfam" id="PF19112">
    <property type="entry name" value="VanA_C"/>
    <property type="match status" value="1"/>
</dbReference>
<dbReference type="CDD" id="cd03469">
    <property type="entry name" value="Rieske_RO_Alpha_N"/>
    <property type="match status" value="1"/>
</dbReference>
<reference evidence="7" key="1">
    <citation type="submission" date="2018-05" db="EMBL/GenBank/DDBJ databases">
        <authorList>
            <person name="Lanie J.A."/>
            <person name="Ng W.-L."/>
            <person name="Kazmierczak K.M."/>
            <person name="Andrzejewski T.M."/>
            <person name="Davidsen T.M."/>
            <person name="Wayne K.J."/>
            <person name="Tettelin H."/>
            <person name="Glass J.I."/>
            <person name="Rusch D."/>
            <person name="Podicherti R."/>
            <person name="Tsui H.-C.T."/>
            <person name="Winkler M.E."/>
        </authorList>
    </citation>
    <scope>NUCLEOTIDE SEQUENCE</scope>
</reference>
<dbReference type="Gene3D" id="3.90.380.10">
    <property type="entry name" value="Naphthalene 1,2-dioxygenase Alpha Subunit, Chain A, domain 1"/>
    <property type="match status" value="1"/>
</dbReference>
<dbReference type="InterPro" id="IPR036922">
    <property type="entry name" value="Rieske_2Fe-2S_sf"/>
</dbReference>
<evidence type="ECO:0000256" key="5">
    <source>
        <dbReference type="ARBA" id="ARBA00023014"/>
    </source>
</evidence>